<sequence>MIEEWWQEKPFEGSYICPFQKALFQSHPHARHAKHTVMATHDVVVDLSETLTG</sequence>
<accession>K0INC0</accession>
<reference evidence="1 2" key="1">
    <citation type="journal article" date="2012" name="Environ. Microbiol.">
        <title>The genome of the ammonia-oxidizing Candidatus Nitrososphaera gargensis: insights into metabolic versatility and environmental adaptations.</title>
        <authorList>
            <person name="Spang A."/>
            <person name="Poehlein A."/>
            <person name="Offre P."/>
            <person name="Zumbragel S."/>
            <person name="Haider S."/>
            <person name="Rychlik N."/>
            <person name="Nowka B."/>
            <person name="Schmeisser C."/>
            <person name="Lebedeva E.V."/>
            <person name="Rattei T."/>
            <person name="Bohm C."/>
            <person name="Schmid M."/>
            <person name="Galushko A."/>
            <person name="Hatzenpichler R."/>
            <person name="Weinmaier T."/>
            <person name="Daniel R."/>
            <person name="Schleper C."/>
            <person name="Spieck E."/>
            <person name="Streit W."/>
            <person name="Wagner M."/>
        </authorList>
    </citation>
    <scope>NUCLEOTIDE SEQUENCE [LARGE SCALE GENOMIC DNA]</scope>
    <source>
        <strain evidence="2">Ga9.2</strain>
    </source>
</reference>
<dbReference type="BioCyc" id="CNIT1237085:G1324-2177-MONOMER"/>
<gene>
    <name evidence="1" type="ordered locus">Ngar_c21790</name>
</gene>
<protein>
    <submittedName>
        <fullName evidence="1">Uncharacterized protein</fullName>
    </submittedName>
</protein>
<dbReference type="Proteomes" id="UP000008037">
    <property type="component" value="Chromosome"/>
</dbReference>
<dbReference type="KEGG" id="nga:Ngar_c21790"/>
<name>K0INC0_NITGG</name>
<dbReference type="HOGENOM" id="CLU_3057250_0_0_2"/>
<dbReference type="AlphaFoldDB" id="K0INC0"/>
<organism evidence="1 2">
    <name type="scientific">Nitrososphaera gargensis (strain Ga9.2)</name>
    <dbReference type="NCBI Taxonomy" id="1237085"/>
    <lineage>
        <taxon>Archaea</taxon>
        <taxon>Nitrososphaerota</taxon>
        <taxon>Nitrososphaeria</taxon>
        <taxon>Nitrososphaerales</taxon>
        <taxon>Nitrososphaeraceae</taxon>
        <taxon>Nitrososphaera</taxon>
    </lineage>
</organism>
<evidence type="ECO:0000313" key="1">
    <source>
        <dbReference type="EMBL" id="AFU59109.1"/>
    </source>
</evidence>
<proteinExistence type="predicted"/>
<evidence type="ECO:0000313" key="2">
    <source>
        <dbReference type="Proteomes" id="UP000008037"/>
    </source>
</evidence>
<dbReference type="STRING" id="1237085.Ngar_c21790"/>
<dbReference type="EMBL" id="CP002408">
    <property type="protein sequence ID" value="AFU59109.1"/>
    <property type="molecule type" value="Genomic_DNA"/>
</dbReference>
<keyword evidence="2" id="KW-1185">Reference proteome</keyword>
<dbReference type="InParanoid" id="K0INC0"/>